<comment type="similarity">
    <text evidence="1">Belongs to the AHA1 family.</text>
</comment>
<gene>
    <name evidence="4" type="ORF">SAMN05216219_2280</name>
</gene>
<evidence type="ECO:0000313" key="4">
    <source>
        <dbReference type="EMBL" id="SFN83401.1"/>
    </source>
</evidence>
<evidence type="ECO:0000259" key="3">
    <source>
        <dbReference type="Pfam" id="PF08327"/>
    </source>
</evidence>
<organism evidence="4 5">
    <name type="scientific">Mycetocola miduiensis</name>
    <dbReference type="NCBI Taxonomy" id="995034"/>
    <lineage>
        <taxon>Bacteria</taxon>
        <taxon>Bacillati</taxon>
        <taxon>Actinomycetota</taxon>
        <taxon>Actinomycetes</taxon>
        <taxon>Micrococcales</taxon>
        <taxon>Microbacteriaceae</taxon>
        <taxon>Mycetocola</taxon>
    </lineage>
</organism>
<proteinExistence type="inferred from homology"/>
<dbReference type="EMBL" id="FOVM01000006">
    <property type="protein sequence ID" value="SFN83401.1"/>
    <property type="molecule type" value="Genomic_DNA"/>
</dbReference>
<reference evidence="5" key="1">
    <citation type="submission" date="2016-10" db="EMBL/GenBank/DDBJ databases">
        <authorList>
            <person name="Varghese N."/>
            <person name="Submissions S."/>
        </authorList>
    </citation>
    <scope>NUCLEOTIDE SEQUENCE [LARGE SCALE GENOMIC DNA]</scope>
    <source>
        <strain evidence="5">CGMCC 1.11101</strain>
    </source>
</reference>
<dbReference type="OrthoDB" id="3365660at2"/>
<dbReference type="Pfam" id="PF08327">
    <property type="entry name" value="AHSA1"/>
    <property type="match status" value="1"/>
</dbReference>
<dbReference type="InterPro" id="IPR013538">
    <property type="entry name" value="ASHA1/2-like_C"/>
</dbReference>
<dbReference type="AlphaFoldDB" id="A0A1I5C9U5"/>
<evidence type="ECO:0000256" key="2">
    <source>
        <dbReference type="SAM" id="MobiDB-lite"/>
    </source>
</evidence>
<dbReference type="Proteomes" id="UP000198867">
    <property type="component" value="Unassembled WGS sequence"/>
</dbReference>
<feature type="compositionally biased region" description="Basic and acidic residues" evidence="2">
    <location>
        <begin position="168"/>
        <end position="184"/>
    </location>
</feature>
<feature type="domain" description="Activator of Hsp90 ATPase homologue 1/2-like C-terminal" evidence="3">
    <location>
        <begin position="18"/>
        <end position="161"/>
    </location>
</feature>
<evidence type="ECO:0000313" key="5">
    <source>
        <dbReference type="Proteomes" id="UP000198867"/>
    </source>
</evidence>
<name>A0A1I5C9U5_9MICO</name>
<evidence type="ECO:0000256" key="1">
    <source>
        <dbReference type="ARBA" id="ARBA00006817"/>
    </source>
</evidence>
<feature type="region of interest" description="Disordered" evidence="2">
    <location>
        <begin position="161"/>
        <end position="184"/>
    </location>
</feature>
<dbReference type="RefSeq" id="WP_090711523.1">
    <property type="nucleotide sequence ID" value="NZ_FOVM01000006.1"/>
</dbReference>
<dbReference type="Gene3D" id="3.30.530.20">
    <property type="match status" value="1"/>
</dbReference>
<accession>A0A1I5C9U5</accession>
<sequence length="184" mass="20634">MTATYDLHRGFTLTRSIDAPRQSVFRSWTDPAHLDWFFNPSQPTPSEPIEVDLAVGGAWRQRMVIDPATSYLTGGIYSEISRPSRLAFYWGAVGGWPEIDRARLEDAPLATVVLGDSGQRTDMVFTLAFPDSWSPDRVRSWETDGPRDGWSQTLDRLVDAAEQAKQAKHAEQAERAERAEPAAR</sequence>
<keyword evidence="5" id="KW-1185">Reference proteome</keyword>
<dbReference type="SUPFAM" id="SSF55961">
    <property type="entry name" value="Bet v1-like"/>
    <property type="match status" value="1"/>
</dbReference>
<dbReference type="CDD" id="cd07814">
    <property type="entry name" value="SRPBCC_CalC_Aha1-like"/>
    <property type="match status" value="1"/>
</dbReference>
<dbReference type="STRING" id="995034.SAMN05216219_2280"/>
<dbReference type="InterPro" id="IPR023393">
    <property type="entry name" value="START-like_dom_sf"/>
</dbReference>
<protein>
    <submittedName>
        <fullName evidence="4">Uncharacterized conserved protein YndB, AHSA1/START domain</fullName>
    </submittedName>
</protein>